<proteinExistence type="predicted"/>
<dbReference type="Proteomes" id="UP000095281">
    <property type="component" value="Unplaced"/>
</dbReference>
<accession>A0A1I8BCS8</accession>
<keyword evidence="1" id="KW-1185">Reference proteome</keyword>
<dbReference type="WBParaSite" id="MhA1_Contig1941.frz3.gene1">
    <property type="protein sequence ID" value="MhA1_Contig1941.frz3.gene1"/>
    <property type="gene ID" value="MhA1_Contig1941.frz3.gene1"/>
</dbReference>
<reference evidence="2" key="1">
    <citation type="submission" date="2016-11" db="UniProtKB">
        <authorList>
            <consortium name="WormBaseParasite"/>
        </authorList>
    </citation>
    <scope>IDENTIFICATION</scope>
</reference>
<sequence length="130" mass="15797">MTEQPENLEDLKEFINNRFNSFRNTMNLDNFNEFLEKFGIILENDSEESEEEEEEEEKEENLLYRVSEAKIEILNLSDKNILSQIYDECIKITLVEQNIFILWHLFGFARNIIRSFVFFNNYYDELLNKF</sequence>
<evidence type="ECO:0000313" key="2">
    <source>
        <dbReference type="WBParaSite" id="MhA1_Contig1941.frz3.gene1"/>
    </source>
</evidence>
<dbReference type="AlphaFoldDB" id="A0A1I8BCS8"/>
<evidence type="ECO:0000313" key="1">
    <source>
        <dbReference type="Proteomes" id="UP000095281"/>
    </source>
</evidence>
<organism evidence="1 2">
    <name type="scientific">Meloidogyne hapla</name>
    <name type="common">Root-knot nematode worm</name>
    <dbReference type="NCBI Taxonomy" id="6305"/>
    <lineage>
        <taxon>Eukaryota</taxon>
        <taxon>Metazoa</taxon>
        <taxon>Ecdysozoa</taxon>
        <taxon>Nematoda</taxon>
        <taxon>Chromadorea</taxon>
        <taxon>Rhabditida</taxon>
        <taxon>Tylenchina</taxon>
        <taxon>Tylenchomorpha</taxon>
        <taxon>Tylenchoidea</taxon>
        <taxon>Meloidogynidae</taxon>
        <taxon>Meloidogyninae</taxon>
        <taxon>Meloidogyne</taxon>
    </lineage>
</organism>
<name>A0A1I8BCS8_MELHA</name>
<protein>
    <submittedName>
        <fullName evidence="2">Uncharacterized protein</fullName>
    </submittedName>
</protein>